<dbReference type="InterPro" id="IPR051396">
    <property type="entry name" value="Bact_Antivir_Def_Nuclease"/>
</dbReference>
<protein>
    <submittedName>
        <fullName evidence="2">Recombination protein F</fullName>
    </submittedName>
</protein>
<feature type="domain" description="Rad50/SbcC-type AAA" evidence="1">
    <location>
        <begin position="5"/>
        <end position="183"/>
    </location>
</feature>
<evidence type="ECO:0000313" key="3">
    <source>
        <dbReference type="Proteomes" id="UP001218071"/>
    </source>
</evidence>
<dbReference type="Proteomes" id="UP001218071">
    <property type="component" value="Chromosome"/>
</dbReference>
<dbReference type="Pfam" id="PF13476">
    <property type="entry name" value="AAA_23"/>
    <property type="match status" value="1"/>
</dbReference>
<dbReference type="EMBL" id="CP063194">
    <property type="protein sequence ID" value="WCZ39706.1"/>
    <property type="molecule type" value="Genomic_DNA"/>
</dbReference>
<dbReference type="InterPro" id="IPR038729">
    <property type="entry name" value="Rad50/SbcC_AAA"/>
</dbReference>
<gene>
    <name evidence="2" type="ORF">CJEDD_10680</name>
</gene>
<name>A0ABY7UNH2_9CORY</name>
<reference evidence="2 3" key="1">
    <citation type="submission" date="2020-10" db="EMBL/GenBank/DDBJ databases">
        <title>Complete genome sequence of Corynebacterium jeddahense DSM 45997, type strain of Corynebacterium jeddahense.</title>
        <authorList>
            <person name="Busche T."/>
            <person name="Kalinowski J."/>
            <person name="Ruckert C."/>
        </authorList>
    </citation>
    <scope>NUCLEOTIDE SEQUENCE [LARGE SCALE GENOMIC DNA]</scope>
    <source>
        <strain evidence="2 3">DSM 45997</strain>
    </source>
</reference>
<dbReference type="RefSeq" id="WP_042405519.1">
    <property type="nucleotide sequence ID" value="NZ_CBYN010000014.1"/>
</dbReference>
<dbReference type="InterPro" id="IPR027417">
    <property type="entry name" value="P-loop_NTPase"/>
</dbReference>
<accession>A0ABY7UNH2</accession>
<evidence type="ECO:0000313" key="2">
    <source>
        <dbReference type="EMBL" id="WCZ39706.1"/>
    </source>
</evidence>
<organism evidence="2 3">
    <name type="scientific">Corynebacterium jeddahense</name>
    <dbReference type="NCBI Taxonomy" id="1414719"/>
    <lineage>
        <taxon>Bacteria</taxon>
        <taxon>Bacillati</taxon>
        <taxon>Actinomycetota</taxon>
        <taxon>Actinomycetes</taxon>
        <taxon>Mycobacteriales</taxon>
        <taxon>Corynebacteriaceae</taxon>
        <taxon>Corynebacterium</taxon>
    </lineage>
</organism>
<dbReference type="PANTHER" id="PTHR43581:SF2">
    <property type="entry name" value="EXCINUCLEASE ATPASE SUBUNIT"/>
    <property type="match status" value="1"/>
</dbReference>
<keyword evidence="3" id="KW-1185">Reference proteome</keyword>
<proteinExistence type="predicted"/>
<evidence type="ECO:0000259" key="1">
    <source>
        <dbReference type="Pfam" id="PF13476"/>
    </source>
</evidence>
<sequence>MQIRSLRMANFRRFDHLEVDFDPKLTVIAARNGKGKTTVLEATALALGPFVGAFDESRGENIKPSDARFTGVEREGDNEQAFPVVIDAVFNNPVLRSTRELRGAKRSTTTGGSRNFADYGKTLQDAVREYQPVVLPAVCYYSSKRLWVHHNRSSLKAESKSRTAGYTDCLSAMSSFNQLTEWVKKAELVDLQQQQRFEGVPVDSSRLRGVSETVSYMLQDEGWSDFHYDFGADALVLRHADHGKLPVNMLSDGIRAMTTLAADLARRACQLNPSLGASAPQQTPGVVLVDEVDLHLHPEWQQRVLGGLTRAFPAIQFIVSTHSPQVLSSVSHQNIRTIYQDADGHWQAEEPREEIVGLSSEVALSQVMRVNPKPPVDEKDMLNEYTNLIEQGLSRSAQALDLRTSLENTYGDGHQVLRDADRLIRFQDLKLRRAGQEQKSR</sequence>
<dbReference type="PANTHER" id="PTHR43581">
    <property type="entry name" value="ATP/GTP PHOSPHATASE"/>
    <property type="match status" value="1"/>
</dbReference>
<dbReference type="Gene3D" id="3.40.50.300">
    <property type="entry name" value="P-loop containing nucleotide triphosphate hydrolases"/>
    <property type="match status" value="1"/>
</dbReference>
<dbReference type="SUPFAM" id="SSF52540">
    <property type="entry name" value="P-loop containing nucleoside triphosphate hydrolases"/>
    <property type="match status" value="1"/>
</dbReference>